<comment type="caution">
    <text evidence="2">The sequence shown here is derived from an EMBL/GenBank/DDBJ whole genome shotgun (WGS) entry which is preliminary data.</text>
</comment>
<dbReference type="HOGENOM" id="CLU_2236455_0_0_1"/>
<sequence length="105" mass="11106">MSANDVVDQGSALATKDLSNPHTAKHDDVKLKPESLPPGFDMDKLNEVLVMCVEKGTAALADGPLQGIPFIGALSPTVTFALKQMLGIKETQDIIIGKLDAHPIT</sequence>
<accession>A8P095</accession>
<dbReference type="VEuPathDB" id="FungiDB:CC1G_09821"/>
<organism evidence="2 3">
    <name type="scientific">Coprinopsis cinerea (strain Okayama-7 / 130 / ATCC MYA-4618 / FGSC 9003)</name>
    <name type="common">Inky cap fungus</name>
    <name type="synonym">Hormographiella aspergillata</name>
    <dbReference type="NCBI Taxonomy" id="240176"/>
    <lineage>
        <taxon>Eukaryota</taxon>
        <taxon>Fungi</taxon>
        <taxon>Dikarya</taxon>
        <taxon>Basidiomycota</taxon>
        <taxon>Agaricomycotina</taxon>
        <taxon>Agaricomycetes</taxon>
        <taxon>Agaricomycetidae</taxon>
        <taxon>Agaricales</taxon>
        <taxon>Agaricineae</taxon>
        <taxon>Psathyrellaceae</taxon>
        <taxon>Coprinopsis</taxon>
    </lineage>
</organism>
<evidence type="ECO:0000256" key="1">
    <source>
        <dbReference type="SAM" id="MobiDB-lite"/>
    </source>
</evidence>
<dbReference type="RefSeq" id="XP_001837839.2">
    <property type="nucleotide sequence ID" value="XM_001837787.2"/>
</dbReference>
<dbReference type="KEGG" id="cci:CC1G_09821"/>
<dbReference type="EMBL" id="AACS02000006">
    <property type="protein sequence ID" value="EAU83939.2"/>
    <property type="molecule type" value="Genomic_DNA"/>
</dbReference>
<gene>
    <name evidence="2" type="ORF">CC1G_09821</name>
</gene>
<dbReference type="GeneID" id="6014441"/>
<evidence type="ECO:0000313" key="2">
    <source>
        <dbReference type="EMBL" id="EAU83939.2"/>
    </source>
</evidence>
<proteinExistence type="predicted"/>
<evidence type="ECO:0000313" key="3">
    <source>
        <dbReference type="Proteomes" id="UP000001861"/>
    </source>
</evidence>
<name>A8P095_COPC7</name>
<keyword evidence="3" id="KW-1185">Reference proteome</keyword>
<dbReference type="AlphaFoldDB" id="A8P095"/>
<reference evidence="2 3" key="1">
    <citation type="journal article" date="2010" name="Proc. Natl. Acad. Sci. U.S.A.">
        <title>Insights into evolution of multicellular fungi from the assembled chromosomes of the mushroom Coprinopsis cinerea (Coprinus cinereus).</title>
        <authorList>
            <person name="Stajich J.E."/>
            <person name="Wilke S.K."/>
            <person name="Ahren D."/>
            <person name="Au C.H."/>
            <person name="Birren B.W."/>
            <person name="Borodovsky M."/>
            <person name="Burns C."/>
            <person name="Canback B."/>
            <person name="Casselton L.A."/>
            <person name="Cheng C.K."/>
            <person name="Deng J."/>
            <person name="Dietrich F.S."/>
            <person name="Fargo D.C."/>
            <person name="Farman M.L."/>
            <person name="Gathman A.C."/>
            <person name="Goldberg J."/>
            <person name="Guigo R."/>
            <person name="Hoegger P.J."/>
            <person name="Hooker J.B."/>
            <person name="Huggins A."/>
            <person name="James T.Y."/>
            <person name="Kamada T."/>
            <person name="Kilaru S."/>
            <person name="Kodira C."/>
            <person name="Kues U."/>
            <person name="Kupfer D."/>
            <person name="Kwan H.S."/>
            <person name="Lomsadze A."/>
            <person name="Li W."/>
            <person name="Lilly W.W."/>
            <person name="Ma L.J."/>
            <person name="Mackey A.J."/>
            <person name="Manning G."/>
            <person name="Martin F."/>
            <person name="Muraguchi H."/>
            <person name="Natvig D.O."/>
            <person name="Palmerini H."/>
            <person name="Ramesh M.A."/>
            <person name="Rehmeyer C.J."/>
            <person name="Roe B.A."/>
            <person name="Shenoy N."/>
            <person name="Stanke M."/>
            <person name="Ter-Hovhannisyan V."/>
            <person name="Tunlid A."/>
            <person name="Velagapudi R."/>
            <person name="Vision T.J."/>
            <person name="Zeng Q."/>
            <person name="Zolan M.E."/>
            <person name="Pukkila P.J."/>
        </authorList>
    </citation>
    <scope>NUCLEOTIDE SEQUENCE [LARGE SCALE GENOMIC DNA]</scope>
    <source>
        <strain evidence="3">Okayama-7 / 130 / ATCC MYA-4618 / FGSC 9003</strain>
    </source>
</reference>
<dbReference type="InParanoid" id="A8P095"/>
<protein>
    <submittedName>
        <fullName evidence="2">Uncharacterized protein</fullName>
    </submittedName>
</protein>
<feature type="region of interest" description="Disordered" evidence="1">
    <location>
        <begin position="1"/>
        <end position="36"/>
    </location>
</feature>
<dbReference type="Proteomes" id="UP000001861">
    <property type="component" value="Unassembled WGS sequence"/>
</dbReference>
<feature type="compositionally biased region" description="Basic and acidic residues" evidence="1">
    <location>
        <begin position="24"/>
        <end position="33"/>
    </location>
</feature>